<protein>
    <submittedName>
        <fullName evidence="1">Uncharacterized protein</fullName>
    </submittedName>
</protein>
<proteinExistence type="predicted"/>
<gene>
    <name evidence="1" type="ORF">METZ01_LOCUS259573</name>
</gene>
<accession>A0A382J523</accession>
<organism evidence="1">
    <name type="scientific">marine metagenome</name>
    <dbReference type="NCBI Taxonomy" id="408172"/>
    <lineage>
        <taxon>unclassified sequences</taxon>
        <taxon>metagenomes</taxon>
        <taxon>ecological metagenomes</taxon>
    </lineage>
</organism>
<name>A0A382J523_9ZZZZ</name>
<reference evidence="1" key="1">
    <citation type="submission" date="2018-05" db="EMBL/GenBank/DDBJ databases">
        <authorList>
            <person name="Lanie J.A."/>
            <person name="Ng W.-L."/>
            <person name="Kazmierczak K.M."/>
            <person name="Andrzejewski T.M."/>
            <person name="Davidsen T.M."/>
            <person name="Wayne K.J."/>
            <person name="Tettelin H."/>
            <person name="Glass J.I."/>
            <person name="Rusch D."/>
            <person name="Podicherti R."/>
            <person name="Tsui H.-C.T."/>
            <person name="Winkler M.E."/>
        </authorList>
    </citation>
    <scope>NUCLEOTIDE SEQUENCE</scope>
</reference>
<feature type="non-terminal residue" evidence="1">
    <location>
        <position position="37"/>
    </location>
</feature>
<dbReference type="AlphaFoldDB" id="A0A382J523"/>
<sequence length="37" mass="4623">MLLQTHWHSQFVDIFYQRELGWFGVDIHVPIHRQKEM</sequence>
<evidence type="ECO:0000313" key="1">
    <source>
        <dbReference type="EMBL" id="SVC06719.1"/>
    </source>
</evidence>
<dbReference type="EMBL" id="UINC01071647">
    <property type="protein sequence ID" value="SVC06719.1"/>
    <property type="molecule type" value="Genomic_DNA"/>
</dbReference>